<proteinExistence type="predicted"/>
<dbReference type="eggNOG" id="COG1725">
    <property type="taxonomic scope" value="Bacteria"/>
</dbReference>
<evidence type="ECO:0000256" key="1">
    <source>
        <dbReference type="ARBA" id="ARBA00023015"/>
    </source>
</evidence>
<evidence type="ECO:0000313" key="6">
    <source>
        <dbReference type="Proteomes" id="UP000199820"/>
    </source>
</evidence>
<dbReference type="Gene3D" id="1.10.10.10">
    <property type="entry name" value="Winged helix-like DNA-binding domain superfamily/Winged helix DNA-binding domain"/>
    <property type="match status" value="1"/>
</dbReference>
<name>A0A1I0I1F0_9FIRM</name>
<keyword evidence="3" id="KW-0804">Transcription</keyword>
<dbReference type="AlphaFoldDB" id="A0A1I0I1F0"/>
<evidence type="ECO:0000259" key="4">
    <source>
        <dbReference type="PROSITE" id="PS50949"/>
    </source>
</evidence>
<dbReference type="InterPro" id="IPR036388">
    <property type="entry name" value="WH-like_DNA-bd_sf"/>
</dbReference>
<keyword evidence="6" id="KW-1185">Reference proteome</keyword>
<dbReference type="Proteomes" id="UP000199820">
    <property type="component" value="Unassembled WGS sequence"/>
</dbReference>
<dbReference type="PROSITE" id="PS50949">
    <property type="entry name" value="HTH_GNTR"/>
    <property type="match status" value="1"/>
</dbReference>
<dbReference type="SMART" id="SM00345">
    <property type="entry name" value="HTH_GNTR"/>
    <property type="match status" value="1"/>
</dbReference>
<evidence type="ECO:0000313" key="5">
    <source>
        <dbReference type="EMBL" id="SET90084.1"/>
    </source>
</evidence>
<gene>
    <name evidence="5" type="ORF">SAMN04487771_10647</name>
</gene>
<evidence type="ECO:0000256" key="2">
    <source>
        <dbReference type="ARBA" id="ARBA00023125"/>
    </source>
</evidence>
<dbReference type="GO" id="GO:0003677">
    <property type="term" value="F:DNA binding"/>
    <property type="evidence" value="ECO:0007669"/>
    <property type="project" value="UniProtKB-KW"/>
</dbReference>
<keyword evidence="1" id="KW-0805">Transcription regulation</keyword>
<dbReference type="OrthoDB" id="163333at2"/>
<dbReference type="Pfam" id="PF00392">
    <property type="entry name" value="GntR"/>
    <property type="match status" value="1"/>
</dbReference>
<keyword evidence="2 5" id="KW-0238">DNA-binding</keyword>
<dbReference type="STRING" id="1526.SAMN02910262_02346"/>
<sequence>MKWEFKDGIPIYLQIISHMRNDIASGVMPPGSRIPPVRAFAGEIGVNPNTMQRALTQLESEGLLYTQRTNGRFVTEDETVMKKLRNDLSETYIRELFRNLERLGMNRKDIVEAVRRWNEQPEHRSSID</sequence>
<dbReference type="InterPro" id="IPR036390">
    <property type="entry name" value="WH_DNA-bd_sf"/>
</dbReference>
<organism evidence="5 6">
    <name type="scientific">[Clostridium] aminophilum</name>
    <dbReference type="NCBI Taxonomy" id="1526"/>
    <lineage>
        <taxon>Bacteria</taxon>
        <taxon>Bacillati</taxon>
        <taxon>Bacillota</taxon>
        <taxon>Clostridia</taxon>
        <taxon>Lachnospirales</taxon>
        <taxon>Lachnospiraceae</taxon>
    </lineage>
</organism>
<accession>A0A1I0I1F0</accession>
<dbReference type="EMBL" id="FOIL01000064">
    <property type="protein sequence ID" value="SET90084.1"/>
    <property type="molecule type" value="Genomic_DNA"/>
</dbReference>
<dbReference type="SUPFAM" id="SSF46785">
    <property type="entry name" value="Winged helix' DNA-binding domain"/>
    <property type="match status" value="1"/>
</dbReference>
<dbReference type="InterPro" id="IPR000524">
    <property type="entry name" value="Tscrpt_reg_HTH_GntR"/>
</dbReference>
<evidence type="ECO:0000256" key="3">
    <source>
        <dbReference type="ARBA" id="ARBA00023163"/>
    </source>
</evidence>
<dbReference type="GO" id="GO:0003700">
    <property type="term" value="F:DNA-binding transcription factor activity"/>
    <property type="evidence" value="ECO:0007669"/>
    <property type="project" value="InterPro"/>
</dbReference>
<dbReference type="PANTHER" id="PTHR38445">
    <property type="entry name" value="HTH-TYPE TRANSCRIPTIONAL REPRESSOR YTRA"/>
    <property type="match status" value="1"/>
</dbReference>
<dbReference type="PANTHER" id="PTHR38445:SF6">
    <property type="entry name" value="GNTR-FAMILY TRANSCRIPTIONAL REGULATOR"/>
    <property type="match status" value="1"/>
</dbReference>
<reference evidence="5 6" key="1">
    <citation type="submission" date="2016-10" db="EMBL/GenBank/DDBJ databases">
        <authorList>
            <person name="de Groot N.N."/>
        </authorList>
    </citation>
    <scope>NUCLEOTIDE SEQUENCE [LARGE SCALE GENOMIC DNA]</scope>
    <source>
        <strain evidence="5 6">KH1P1</strain>
    </source>
</reference>
<protein>
    <submittedName>
        <fullName evidence="5">DNA-binding transcriptional regulator YhcF, GntR family</fullName>
    </submittedName>
</protein>
<dbReference type="CDD" id="cd07377">
    <property type="entry name" value="WHTH_GntR"/>
    <property type="match status" value="1"/>
</dbReference>
<feature type="domain" description="HTH gntR-type" evidence="4">
    <location>
        <begin position="9"/>
        <end position="77"/>
    </location>
</feature>